<dbReference type="Pfam" id="PF12680">
    <property type="entry name" value="SnoaL_2"/>
    <property type="match status" value="1"/>
</dbReference>
<sequence>MDISSVGDVYQQLNKHNLNMLESVYHQNVVFEDAAHRLEGWERLEQYFSALYKNVEHCQFVIEERHQSGQDGFLTWTMQLQHPKLKSGRLILVKGVSHMKFRDSKVIYHRDYFDLGEMLYEHLPVLGKIIIAIKTRLGQ</sequence>
<dbReference type="InterPro" id="IPR032710">
    <property type="entry name" value="NTF2-like_dom_sf"/>
</dbReference>
<dbReference type="AlphaFoldDB" id="A0A1G7WP90"/>
<evidence type="ECO:0000313" key="2">
    <source>
        <dbReference type="EMBL" id="SDG73688.1"/>
    </source>
</evidence>
<keyword evidence="3" id="KW-1185">Reference proteome</keyword>
<reference evidence="2 3" key="1">
    <citation type="submission" date="2016-10" db="EMBL/GenBank/DDBJ databases">
        <authorList>
            <person name="de Groot N.N."/>
        </authorList>
    </citation>
    <scope>NUCLEOTIDE SEQUENCE [LARGE SCALE GENOMIC DNA]</scope>
    <source>
        <strain evidence="2 3">CGMCC 1.10228</strain>
    </source>
</reference>
<feature type="domain" description="SnoaL-like" evidence="1">
    <location>
        <begin position="8"/>
        <end position="109"/>
    </location>
</feature>
<dbReference type="RefSeq" id="WP_093268983.1">
    <property type="nucleotide sequence ID" value="NZ_FNDD01000002.1"/>
</dbReference>
<protein>
    <submittedName>
        <fullName evidence="2">SnoaL-like domain-containing protein</fullName>
    </submittedName>
</protein>
<dbReference type="STRING" id="861298.SAMN04488136_10282"/>
<dbReference type="SUPFAM" id="SSF54427">
    <property type="entry name" value="NTF2-like"/>
    <property type="match status" value="1"/>
</dbReference>
<name>A0A1G7WP90_9VIBR</name>
<dbReference type="Gene3D" id="3.10.450.50">
    <property type="match status" value="1"/>
</dbReference>
<accession>A0A1G7WP90</accession>
<evidence type="ECO:0000313" key="3">
    <source>
        <dbReference type="Proteomes" id="UP000198854"/>
    </source>
</evidence>
<proteinExistence type="predicted"/>
<dbReference type="Proteomes" id="UP000198854">
    <property type="component" value="Unassembled WGS sequence"/>
</dbReference>
<organism evidence="2 3">
    <name type="scientific">Vibrio xiamenensis</name>
    <dbReference type="NCBI Taxonomy" id="861298"/>
    <lineage>
        <taxon>Bacteria</taxon>
        <taxon>Pseudomonadati</taxon>
        <taxon>Pseudomonadota</taxon>
        <taxon>Gammaproteobacteria</taxon>
        <taxon>Vibrionales</taxon>
        <taxon>Vibrionaceae</taxon>
        <taxon>Vibrio</taxon>
    </lineage>
</organism>
<dbReference type="EMBL" id="FNDD01000002">
    <property type="protein sequence ID" value="SDG73688.1"/>
    <property type="molecule type" value="Genomic_DNA"/>
</dbReference>
<dbReference type="OrthoDB" id="1115105at2"/>
<gene>
    <name evidence="2" type="ORF">SAMN04488136_10282</name>
</gene>
<evidence type="ECO:0000259" key="1">
    <source>
        <dbReference type="Pfam" id="PF12680"/>
    </source>
</evidence>
<dbReference type="InterPro" id="IPR037401">
    <property type="entry name" value="SnoaL-like"/>
</dbReference>